<proteinExistence type="predicted"/>
<dbReference type="InterPro" id="IPR024775">
    <property type="entry name" value="DinB-like"/>
</dbReference>
<dbReference type="InterPro" id="IPR034660">
    <property type="entry name" value="DinB/YfiT-like"/>
</dbReference>
<organism evidence="2 3">
    <name type="scientific">Deinococcus arenicola</name>
    <dbReference type="NCBI Taxonomy" id="2994950"/>
    <lineage>
        <taxon>Bacteria</taxon>
        <taxon>Thermotogati</taxon>
        <taxon>Deinococcota</taxon>
        <taxon>Deinococci</taxon>
        <taxon>Deinococcales</taxon>
        <taxon>Deinococcaceae</taxon>
        <taxon>Deinococcus</taxon>
    </lineage>
</organism>
<dbReference type="Pfam" id="PF12867">
    <property type="entry name" value="DinB_2"/>
    <property type="match status" value="1"/>
</dbReference>
<evidence type="ECO:0000313" key="3">
    <source>
        <dbReference type="Proteomes" id="UP001276150"/>
    </source>
</evidence>
<dbReference type="SUPFAM" id="SSF109854">
    <property type="entry name" value="DinB/YfiT-like putative metalloenzymes"/>
    <property type="match status" value="1"/>
</dbReference>
<name>A0ABU4DSA4_9DEIO</name>
<dbReference type="RefSeq" id="WP_317639886.1">
    <property type="nucleotide sequence ID" value="NZ_JAPMIV010000011.1"/>
</dbReference>
<comment type="caution">
    <text evidence="2">The sequence shown here is derived from an EMBL/GenBank/DDBJ whole genome shotgun (WGS) entry which is preliminary data.</text>
</comment>
<dbReference type="Gene3D" id="1.20.120.450">
    <property type="entry name" value="dinb family like domain"/>
    <property type="match status" value="1"/>
</dbReference>
<dbReference type="Proteomes" id="UP001276150">
    <property type="component" value="Unassembled WGS sequence"/>
</dbReference>
<keyword evidence="3" id="KW-1185">Reference proteome</keyword>
<evidence type="ECO:0000313" key="2">
    <source>
        <dbReference type="EMBL" id="MDV6374569.1"/>
    </source>
</evidence>
<dbReference type="EMBL" id="JAPMIV010000011">
    <property type="protein sequence ID" value="MDV6374569.1"/>
    <property type="molecule type" value="Genomic_DNA"/>
</dbReference>
<feature type="domain" description="DinB-like" evidence="1">
    <location>
        <begin position="10"/>
        <end position="132"/>
    </location>
</feature>
<accession>A0ABU4DSA4</accession>
<gene>
    <name evidence="2" type="ORF">ORD21_08200</name>
</gene>
<protein>
    <submittedName>
        <fullName evidence="2">DinB family protein</fullName>
    </submittedName>
</protein>
<evidence type="ECO:0000259" key="1">
    <source>
        <dbReference type="Pfam" id="PF12867"/>
    </source>
</evidence>
<sequence>MTQATQHARQFTANRAVLIDLYNLLPDDQGDFSAWDGGMGFIKMADHLSGSATRMVDMIGGQGMDAPAPASANLDEARDRLRQTHQTVVSAVEALSDEDLTRTVPAFGGREMPVAALLDMLTTHEAHHKGQVWMMARMVGVQPPMFVKLG</sequence>
<reference evidence="2 3" key="1">
    <citation type="submission" date="2022-11" db="EMBL/GenBank/DDBJ databases">
        <title>Deinococcus ZS9-10, Low Temperature and Draught-tolerating, UV-resistant Bacteria from Continental Antarctica.</title>
        <authorList>
            <person name="Cheng L."/>
        </authorList>
    </citation>
    <scope>NUCLEOTIDE SEQUENCE [LARGE SCALE GENOMIC DNA]</scope>
    <source>
        <strain evidence="2 3">ZS9-10</strain>
    </source>
</reference>